<dbReference type="GO" id="GO:0008704">
    <property type="term" value="F:5-carboxymethyl-2-hydroxymuconate delta-isomerase activity"/>
    <property type="evidence" value="ECO:0007669"/>
    <property type="project" value="UniProtKB-EC"/>
</dbReference>
<dbReference type="InterPro" id="IPR036663">
    <property type="entry name" value="Fumarylacetoacetase_C_sf"/>
</dbReference>
<dbReference type="PANTHER" id="PTHR42796">
    <property type="entry name" value="FUMARYLACETOACETATE HYDROLASE DOMAIN-CONTAINING PROTEIN 2A-RELATED"/>
    <property type="match status" value="1"/>
</dbReference>
<keyword evidence="9" id="KW-0378">Hydrolase</keyword>
<proteinExistence type="inferred from homology"/>
<evidence type="ECO:0000259" key="8">
    <source>
        <dbReference type="Pfam" id="PF01557"/>
    </source>
</evidence>
<evidence type="ECO:0000256" key="5">
    <source>
        <dbReference type="ARBA" id="ARBA00057150"/>
    </source>
</evidence>
<evidence type="ECO:0000313" key="9">
    <source>
        <dbReference type="EMBL" id="MDO6453064.1"/>
    </source>
</evidence>
<keyword evidence="2" id="KW-0479">Metal-binding</keyword>
<dbReference type="FunFam" id="3.90.850.10:FF:000002">
    <property type="entry name" value="2-hydroxyhepta-2,4-diene-1,7-dioate isomerase"/>
    <property type="match status" value="1"/>
</dbReference>
<evidence type="ECO:0000256" key="6">
    <source>
        <dbReference type="ARBA" id="ARBA00060569"/>
    </source>
</evidence>
<comment type="caution">
    <text evidence="9">The sequence shown here is derived from an EMBL/GenBank/DDBJ whole genome shotgun (WGS) entry which is preliminary data.</text>
</comment>
<comment type="pathway">
    <text evidence="7">Aromatic compound metabolism; 4-hydroxyphenylacetate degradation; pyruvate and succinate semialdehyde from 4-hydroxyphenylacetate: step 5/7.</text>
</comment>
<protein>
    <submittedName>
        <fullName evidence="9">Fumarylacetoacetate hydrolase family protein</fullName>
    </submittedName>
</protein>
<gene>
    <name evidence="9" type="ORF">Q4490_05765</name>
</gene>
<dbReference type="Proteomes" id="UP001169862">
    <property type="component" value="Unassembled WGS sequence"/>
</dbReference>
<dbReference type="GO" id="GO:0016787">
    <property type="term" value="F:hydrolase activity"/>
    <property type="evidence" value="ECO:0007669"/>
    <property type="project" value="UniProtKB-KW"/>
</dbReference>
<dbReference type="GO" id="GO:0018800">
    <property type="term" value="F:5-oxopent-3-ene-1,2,5-tricarboxylate decarboxylase activity"/>
    <property type="evidence" value="ECO:0007669"/>
    <property type="project" value="UniProtKB-EC"/>
</dbReference>
<comment type="similarity">
    <text evidence="1">Belongs to the FAH family.</text>
</comment>
<comment type="catalytic activity">
    <reaction evidence="4">
        <text>(2E,4Z)-5-hydroxypenta-2,4-diene-1,2,5-tricarboxylate = (3E,5R)-5-carboxy-2-oxohept-3-enedioate</text>
        <dbReference type="Rhea" id="RHEA:18813"/>
        <dbReference type="ChEBI" id="CHEBI:47961"/>
        <dbReference type="ChEBI" id="CHEBI:87491"/>
        <dbReference type="EC" id="5.3.3.10"/>
    </reaction>
</comment>
<evidence type="ECO:0000256" key="1">
    <source>
        <dbReference type="ARBA" id="ARBA00010211"/>
    </source>
</evidence>
<evidence type="ECO:0000256" key="4">
    <source>
        <dbReference type="ARBA" id="ARBA00052790"/>
    </source>
</evidence>
<comment type="pathway">
    <text evidence="6">Aromatic compound metabolism; 4-hydroxyphenylacetate degradation; pyruvate and succinate semialdehyde from 4-hydroxyphenylacetate: step 4/7.</text>
</comment>
<evidence type="ECO:0000256" key="7">
    <source>
        <dbReference type="ARBA" id="ARBA00060680"/>
    </source>
</evidence>
<evidence type="ECO:0000313" key="10">
    <source>
        <dbReference type="Proteomes" id="UP001169862"/>
    </source>
</evidence>
<dbReference type="RefSeq" id="WP_303549173.1">
    <property type="nucleotide sequence ID" value="NZ_JAUOPG010000003.1"/>
</dbReference>
<organism evidence="9 10">
    <name type="scientific">Neptunomonas phycophila</name>
    <dbReference type="NCBI Taxonomy" id="1572645"/>
    <lineage>
        <taxon>Bacteria</taxon>
        <taxon>Pseudomonadati</taxon>
        <taxon>Pseudomonadota</taxon>
        <taxon>Gammaproteobacteria</taxon>
        <taxon>Oceanospirillales</taxon>
        <taxon>Oceanospirillaceae</taxon>
        <taxon>Neptunomonas</taxon>
    </lineage>
</organism>
<dbReference type="GO" id="GO:0046872">
    <property type="term" value="F:metal ion binding"/>
    <property type="evidence" value="ECO:0007669"/>
    <property type="project" value="UniProtKB-KW"/>
</dbReference>
<comment type="catalytic activity">
    <reaction evidence="3">
        <text>(3E,5R)-5-carboxy-2-oxohept-3-enedioate + H(+) = (4Z)-2-oxohept-4-enedioate + CO2</text>
        <dbReference type="Rhea" id="RHEA:14397"/>
        <dbReference type="ChEBI" id="CHEBI:15378"/>
        <dbReference type="ChEBI" id="CHEBI:16526"/>
        <dbReference type="ChEBI" id="CHEBI:87491"/>
        <dbReference type="ChEBI" id="CHEBI:87507"/>
        <dbReference type="EC" id="4.1.1.68"/>
    </reaction>
</comment>
<name>A0AAW7XIF3_9GAMM</name>
<comment type="function">
    <text evidence="5">Decarboxylates OPET (5-oxo-pent-3-ene-1,2,5-tricarboxylic acid) into HHDD (2-hydroxy-hept-2,4-diene-1,7-dioate) and isomerizes it to OHED (2-oxo-hept-3-ene-1,7-dioate).</text>
</comment>
<evidence type="ECO:0000256" key="3">
    <source>
        <dbReference type="ARBA" id="ARBA00051258"/>
    </source>
</evidence>
<dbReference type="InterPro" id="IPR051121">
    <property type="entry name" value="FAH"/>
</dbReference>
<dbReference type="SUPFAM" id="SSF56529">
    <property type="entry name" value="FAH"/>
    <property type="match status" value="1"/>
</dbReference>
<feature type="domain" description="Fumarylacetoacetase-like C-terminal" evidence="8">
    <location>
        <begin position="72"/>
        <end position="277"/>
    </location>
</feature>
<reference evidence="9" key="1">
    <citation type="submission" date="2023-07" db="EMBL/GenBank/DDBJ databases">
        <title>Genome content predicts the carbon catabolic preferences of heterotrophic bacteria.</title>
        <authorList>
            <person name="Gralka M."/>
        </authorList>
    </citation>
    <scope>NUCLEOTIDE SEQUENCE</scope>
    <source>
        <strain evidence="9">I2M16</strain>
    </source>
</reference>
<sequence length="285" mass="31239">MKLTSFSIDGRPTFGAVVDQNVYDLGGVDPEINDLRQFLADPFDVPDVIASVPSYPLAAVDLLPVIPNPEKLLCVGLNYESHRLETGMPEMEHPVLFTRFSSTQVASDQPIIRPTVSEKLDFEGELAVIIGKGGRHIAEKDAFDHVAGYSCYNDASIRDWQMHTRQFTAGKNFDNTGAFGPWMVTRDEINDADLPNQTVTTRLNGEQVQHSAFSDFIFDIPALISYISTFCTLVPGDVIVTGTPGGVGVVRKPRLYMKPGDVIEVEISGVGLLRNPIAQEPSTDK</sequence>
<dbReference type="InterPro" id="IPR011234">
    <property type="entry name" value="Fumarylacetoacetase-like_C"/>
</dbReference>
<dbReference type="Gene3D" id="3.90.850.10">
    <property type="entry name" value="Fumarylacetoacetase-like, C-terminal domain"/>
    <property type="match status" value="1"/>
</dbReference>
<dbReference type="AlphaFoldDB" id="A0AAW7XIF3"/>
<accession>A0AAW7XIF3</accession>
<dbReference type="PANTHER" id="PTHR42796:SF4">
    <property type="entry name" value="FUMARYLACETOACETATE HYDROLASE DOMAIN-CONTAINING PROTEIN 2A"/>
    <property type="match status" value="1"/>
</dbReference>
<dbReference type="EMBL" id="JAUOPG010000003">
    <property type="protein sequence ID" value="MDO6453064.1"/>
    <property type="molecule type" value="Genomic_DNA"/>
</dbReference>
<dbReference type="Pfam" id="PF01557">
    <property type="entry name" value="FAA_hydrolase"/>
    <property type="match status" value="1"/>
</dbReference>
<evidence type="ECO:0000256" key="2">
    <source>
        <dbReference type="ARBA" id="ARBA00022723"/>
    </source>
</evidence>
<dbReference type="GO" id="GO:0019752">
    <property type="term" value="P:carboxylic acid metabolic process"/>
    <property type="evidence" value="ECO:0007669"/>
    <property type="project" value="UniProtKB-ARBA"/>
</dbReference>